<gene>
    <name evidence="1" type="ORF">AFUS01_LOCUS28864</name>
</gene>
<accession>A0A8J2KNL7</accession>
<name>A0A8J2KNL7_9HEXA</name>
<evidence type="ECO:0000313" key="1">
    <source>
        <dbReference type="EMBL" id="CAG7818355.1"/>
    </source>
</evidence>
<proteinExistence type="predicted"/>
<dbReference type="Proteomes" id="UP000708208">
    <property type="component" value="Unassembled WGS sequence"/>
</dbReference>
<dbReference type="AlphaFoldDB" id="A0A8J2KNL7"/>
<organism evidence="1 2">
    <name type="scientific">Allacma fusca</name>
    <dbReference type="NCBI Taxonomy" id="39272"/>
    <lineage>
        <taxon>Eukaryota</taxon>
        <taxon>Metazoa</taxon>
        <taxon>Ecdysozoa</taxon>
        <taxon>Arthropoda</taxon>
        <taxon>Hexapoda</taxon>
        <taxon>Collembola</taxon>
        <taxon>Symphypleona</taxon>
        <taxon>Sminthuridae</taxon>
        <taxon>Allacma</taxon>
    </lineage>
</organism>
<dbReference type="EMBL" id="CAJVCH010418518">
    <property type="protein sequence ID" value="CAG7818355.1"/>
    <property type="molecule type" value="Genomic_DNA"/>
</dbReference>
<sequence length="116" mass="13597">MLCRAPAVGSKGTKSILETSFLGERKIWTILILIGEYLRHIRHLNPWNFTRKSSLEEIIRTEEKNKIVAGRTLNFLCSFKVLMCNERDSLDFRQIIQIFHHATTNLQDTNITECYR</sequence>
<reference evidence="1" key="1">
    <citation type="submission" date="2021-06" db="EMBL/GenBank/DDBJ databases">
        <authorList>
            <person name="Hodson N. C."/>
            <person name="Mongue J. A."/>
            <person name="Jaron S. K."/>
        </authorList>
    </citation>
    <scope>NUCLEOTIDE SEQUENCE</scope>
</reference>
<evidence type="ECO:0000313" key="2">
    <source>
        <dbReference type="Proteomes" id="UP000708208"/>
    </source>
</evidence>
<keyword evidence="2" id="KW-1185">Reference proteome</keyword>
<protein>
    <submittedName>
        <fullName evidence="1">Uncharacterized protein</fullName>
    </submittedName>
</protein>
<comment type="caution">
    <text evidence="1">The sequence shown here is derived from an EMBL/GenBank/DDBJ whole genome shotgun (WGS) entry which is preliminary data.</text>
</comment>